<dbReference type="Proteomes" id="UP000183257">
    <property type="component" value="Unassembled WGS sequence"/>
</dbReference>
<gene>
    <name evidence="2" type="ORF">SAMN05660313_01556</name>
</gene>
<keyword evidence="1" id="KW-0472">Membrane</keyword>
<dbReference type="RefSeq" id="WP_280173624.1">
    <property type="nucleotide sequence ID" value="NZ_FPIY01000002.1"/>
</dbReference>
<organism evidence="2 3">
    <name type="scientific">Cellulophaga fucicola</name>
    <dbReference type="NCBI Taxonomy" id="76595"/>
    <lineage>
        <taxon>Bacteria</taxon>
        <taxon>Pseudomonadati</taxon>
        <taxon>Bacteroidota</taxon>
        <taxon>Flavobacteriia</taxon>
        <taxon>Flavobacteriales</taxon>
        <taxon>Flavobacteriaceae</taxon>
        <taxon>Cellulophaga</taxon>
    </lineage>
</organism>
<reference evidence="3" key="1">
    <citation type="submission" date="2016-11" db="EMBL/GenBank/DDBJ databases">
        <authorList>
            <person name="Varghese N."/>
            <person name="Submissions S."/>
        </authorList>
    </citation>
    <scope>NUCLEOTIDE SEQUENCE [LARGE SCALE GENOMIC DNA]</scope>
    <source>
        <strain evidence="3">DSM 24786</strain>
    </source>
</reference>
<dbReference type="PROSITE" id="PS51257">
    <property type="entry name" value="PROKAR_LIPOPROTEIN"/>
    <property type="match status" value="1"/>
</dbReference>
<keyword evidence="1" id="KW-1133">Transmembrane helix</keyword>
<accession>A0A1K1P2W3</accession>
<proteinExistence type="predicted"/>
<sequence>MQKQTTQTQKVNAISYSITIACLALALLFALGYIFGKLLYYLGF</sequence>
<keyword evidence="1" id="KW-0812">Transmembrane</keyword>
<dbReference type="STRING" id="76595.SAMN05660313_01556"/>
<evidence type="ECO:0000313" key="3">
    <source>
        <dbReference type="Proteomes" id="UP000183257"/>
    </source>
</evidence>
<protein>
    <submittedName>
        <fullName evidence="2">Uncharacterized protein</fullName>
    </submittedName>
</protein>
<dbReference type="EMBL" id="FPIY01000002">
    <property type="protein sequence ID" value="SFW41789.1"/>
    <property type="molecule type" value="Genomic_DNA"/>
</dbReference>
<evidence type="ECO:0000313" key="2">
    <source>
        <dbReference type="EMBL" id="SFW41789.1"/>
    </source>
</evidence>
<dbReference type="AlphaFoldDB" id="A0A1K1P2W3"/>
<name>A0A1K1P2W3_9FLAO</name>
<evidence type="ECO:0000256" key="1">
    <source>
        <dbReference type="SAM" id="Phobius"/>
    </source>
</evidence>
<feature type="transmembrane region" description="Helical" evidence="1">
    <location>
        <begin position="12"/>
        <end position="35"/>
    </location>
</feature>
<keyword evidence="3" id="KW-1185">Reference proteome</keyword>